<sequence>MPINIKSSFAFHLEEPTDLLLQFQAAAIPEQTLIETDTWLTKAEHIASVPAQDDVGERVWVRAQGPYKVDYTAKVQVNRQVSNLSQLAQLDPHDLPGETVEYVFDSRYCQASRMQTFVEDRFGKYTGGARVAAMRDWIADKFTYEPGISDATTTAIDSFVERRGICRDYAHVLISLARASTIPARYVSCYAPGVTPQDFHAVAEVFLADENTPGGGSWQIVDATMMADPAKTVKIGIGRDAADVSFMTSFGFADFQNSSVEVSETN</sequence>
<dbReference type="InterPro" id="IPR038765">
    <property type="entry name" value="Papain-like_cys_pep_sf"/>
</dbReference>
<evidence type="ECO:0000313" key="3">
    <source>
        <dbReference type="Proteomes" id="UP000053455"/>
    </source>
</evidence>
<dbReference type="Pfam" id="PF01841">
    <property type="entry name" value="Transglut_core"/>
    <property type="match status" value="1"/>
</dbReference>
<name>A0A0H0XVM2_9SPHN</name>
<dbReference type="PATRIC" id="fig|874156.12.peg.285"/>
<dbReference type="InterPro" id="IPR002931">
    <property type="entry name" value="Transglutaminase-like"/>
</dbReference>
<dbReference type="EMBL" id="LBHU01000001">
    <property type="protein sequence ID" value="KLI64315.1"/>
    <property type="molecule type" value="Genomic_DNA"/>
</dbReference>
<evidence type="ECO:0000313" key="2">
    <source>
        <dbReference type="EMBL" id="KLI64315.1"/>
    </source>
</evidence>
<feature type="domain" description="Transglutaminase-like" evidence="1">
    <location>
        <begin position="158"/>
        <end position="225"/>
    </location>
</feature>
<dbReference type="Gene3D" id="3.10.620.30">
    <property type="match status" value="1"/>
</dbReference>
<dbReference type="RefSeq" id="WP_047092177.1">
    <property type="nucleotide sequence ID" value="NZ_LBHU01000001.1"/>
</dbReference>
<gene>
    <name evidence="2" type="ORF">AAV99_01370</name>
</gene>
<reference evidence="2 3" key="1">
    <citation type="submission" date="2015-04" db="EMBL/GenBank/DDBJ databases">
        <title>The draft genome sequence of Erythrobacter marinus HWDM-33.</title>
        <authorList>
            <person name="Zhuang L."/>
            <person name="Liu Y."/>
            <person name="Shao Z."/>
        </authorList>
    </citation>
    <scope>NUCLEOTIDE SEQUENCE [LARGE SCALE GENOMIC DNA]</scope>
    <source>
        <strain evidence="2 3">HWDM-33</strain>
    </source>
</reference>
<dbReference type="Proteomes" id="UP000053455">
    <property type="component" value="Unassembled WGS sequence"/>
</dbReference>
<dbReference type="SMART" id="SM00460">
    <property type="entry name" value="TGc"/>
    <property type="match status" value="1"/>
</dbReference>
<dbReference type="AlphaFoldDB" id="A0A0H0XVM2"/>
<dbReference type="PANTHER" id="PTHR33490">
    <property type="entry name" value="BLR5614 PROTEIN-RELATED"/>
    <property type="match status" value="1"/>
</dbReference>
<comment type="caution">
    <text evidence="2">The sequence shown here is derived from an EMBL/GenBank/DDBJ whole genome shotgun (WGS) entry which is preliminary data.</text>
</comment>
<protein>
    <submittedName>
        <fullName evidence="2">Transglutaminase</fullName>
    </submittedName>
</protein>
<dbReference type="Gene3D" id="2.60.40.2250">
    <property type="match status" value="1"/>
</dbReference>
<dbReference type="OrthoDB" id="5438043at2"/>
<dbReference type="PANTHER" id="PTHR33490:SF12">
    <property type="entry name" value="BLL5557 PROTEIN"/>
    <property type="match status" value="1"/>
</dbReference>
<organism evidence="2 3">
    <name type="scientific">Aurantiacibacter marinus</name>
    <dbReference type="NCBI Taxonomy" id="874156"/>
    <lineage>
        <taxon>Bacteria</taxon>
        <taxon>Pseudomonadati</taxon>
        <taxon>Pseudomonadota</taxon>
        <taxon>Alphaproteobacteria</taxon>
        <taxon>Sphingomonadales</taxon>
        <taxon>Erythrobacteraceae</taxon>
        <taxon>Aurantiacibacter</taxon>
    </lineage>
</organism>
<accession>A0A0H0XVM2</accession>
<evidence type="ECO:0000259" key="1">
    <source>
        <dbReference type="SMART" id="SM00460"/>
    </source>
</evidence>
<dbReference type="SUPFAM" id="SSF54001">
    <property type="entry name" value="Cysteine proteinases"/>
    <property type="match status" value="1"/>
</dbReference>
<proteinExistence type="predicted"/>
<dbReference type="STRING" id="874156.GCA_001021555_01007"/>
<keyword evidence="3" id="KW-1185">Reference proteome</keyword>